<proteinExistence type="predicted"/>
<keyword evidence="3" id="KW-1185">Reference proteome</keyword>
<evidence type="ECO:0000259" key="1">
    <source>
        <dbReference type="Pfam" id="PF07007"/>
    </source>
</evidence>
<dbReference type="InterPro" id="IPR052755">
    <property type="entry name" value="Lysozyme_Inhibitor_LprI"/>
</dbReference>
<protein>
    <recommendedName>
        <fullName evidence="1">Lysozyme inhibitor LprI-like N-terminal domain-containing protein</fullName>
    </recommendedName>
</protein>
<evidence type="ECO:0000313" key="2">
    <source>
        <dbReference type="EMBL" id="GAA0206890.1"/>
    </source>
</evidence>
<dbReference type="InterPro" id="IPR009739">
    <property type="entry name" value="LprI-like_N"/>
</dbReference>
<feature type="domain" description="Lysozyme inhibitor LprI-like N-terminal" evidence="1">
    <location>
        <begin position="18"/>
        <end position="101"/>
    </location>
</feature>
<feature type="domain" description="Lysozyme inhibitor LprI-like N-terminal" evidence="1">
    <location>
        <begin position="128"/>
        <end position="206"/>
    </location>
</feature>
<sequence length="246" mass="27798">MLFTATTAKPASYDCSLAQTDVEKMICDNPDISKADESLAAVYKDIKEHPKFNHQLYSEQRAWLRERNSCQTEACIMDKYMTRVAELNDWLQKEKDKAKELASCTDRPECWPEGSAMHTGLTIVHELEELTSTMNSMHEQLLTLISNSSSYTSTRRIALALKTQQTSWEKYRGDECTLIGALTGAGGSWPSTYANECELELTQDRSQRIEKALECVKKIPEDTRAFELAGCITDLTPLVKREPVSI</sequence>
<accession>A0ABN0SYT9</accession>
<comment type="caution">
    <text evidence="2">The sequence shown here is derived from an EMBL/GenBank/DDBJ whole genome shotgun (WGS) entry which is preliminary data.</text>
</comment>
<dbReference type="Pfam" id="PF07007">
    <property type="entry name" value="LprI"/>
    <property type="match status" value="2"/>
</dbReference>
<dbReference type="PANTHER" id="PTHR37549">
    <property type="entry name" value="LIPOPROTEIN LPRI"/>
    <property type="match status" value="1"/>
</dbReference>
<dbReference type="Gene3D" id="1.20.1270.180">
    <property type="match status" value="2"/>
</dbReference>
<dbReference type="EMBL" id="BAAAFM010000003">
    <property type="protein sequence ID" value="GAA0206890.1"/>
    <property type="molecule type" value="Genomic_DNA"/>
</dbReference>
<dbReference type="Proteomes" id="UP001501221">
    <property type="component" value="Unassembled WGS sequence"/>
</dbReference>
<evidence type="ECO:0000313" key="3">
    <source>
        <dbReference type="Proteomes" id="UP001501221"/>
    </source>
</evidence>
<name>A0ABN0SYT9_9GAMM</name>
<dbReference type="PANTHER" id="PTHR37549:SF1">
    <property type="entry name" value="LIPOPROTEIN LPRI"/>
    <property type="match status" value="1"/>
</dbReference>
<gene>
    <name evidence="2" type="ORF">GCM10009123_12950</name>
</gene>
<reference evidence="2 3" key="1">
    <citation type="journal article" date="2019" name="Int. J. Syst. Evol. Microbiol.">
        <title>The Global Catalogue of Microorganisms (GCM) 10K type strain sequencing project: providing services to taxonomists for standard genome sequencing and annotation.</title>
        <authorList>
            <consortium name="The Broad Institute Genomics Platform"/>
            <consortium name="The Broad Institute Genome Sequencing Center for Infectious Disease"/>
            <person name="Wu L."/>
            <person name="Ma J."/>
        </authorList>
    </citation>
    <scope>NUCLEOTIDE SEQUENCE [LARGE SCALE GENOMIC DNA]</scope>
    <source>
        <strain evidence="2 3">JCM 16211</strain>
    </source>
</reference>
<organism evidence="2 3">
    <name type="scientific">Kangiella japonica</name>
    <dbReference type="NCBI Taxonomy" id="647384"/>
    <lineage>
        <taxon>Bacteria</taxon>
        <taxon>Pseudomonadati</taxon>
        <taxon>Pseudomonadota</taxon>
        <taxon>Gammaproteobacteria</taxon>
        <taxon>Kangiellales</taxon>
        <taxon>Kangiellaceae</taxon>
        <taxon>Kangiella</taxon>
    </lineage>
</organism>